<dbReference type="RefSeq" id="WP_011983513.1">
    <property type="nucleotide sequence ID" value="NZ_CP024101.1"/>
</dbReference>
<evidence type="ECO:0000313" key="8">
    <source>
        <dbReference type="Proteomes" id="UP000242164"/>
    </source>
</evidence>
<comment type="subcellular location">
    <subcellularLocation>
        <location evidence="1">Membrane</location>
        <topology evidence="1">Multi-pass membrane protein</topology>
    </subcellularLocation>
</comment>
<keyword evidence="5 6" id="KW-0472">Membrane</keyword>
<feature type="transmembrane region" description="Helical" evidence="6">
    <location>
        <begin position="6"/>
        <end position="24"/>
    </location>
</feature>
<evidence type="ECO:0000256" key="6">
    <source>
        <dbReference type="SAM" id="Phobius"/>
    </source>
</evidence>
<evidence type="ECO:0000256" key="4">
    <source>
        <dbReference type="ARBA" id="ARBA00022989"/>
    </source>
</evidence>
<feature type="transmembrane region" description="Helical" evidence="6">
    <location>
        <begin position="174"/>
        <end position="196"/>
    </location>
</feature>
<accession>A0AAX2CC61</accession>
<feature type="transmembrane region" description="Helical" evidence="6">
    <location>
        <begin position="66"/>
        <end position="84"/>
    </location>
</feature>
<feature type="transmembrane region" description="Helical" evidence="6">
    <location>
        <begin position="91"/>
        <end position="110"/>
    </location>
</feature>
<dbReference type="PANTHER" id="PTHR31885:SF6">
    <property type="entry name" value="GH04784P"/>
    <property type="match status" value="1"/>
</dbReference>
<evidence type="ECO:0000256" key="1">
    <source>
        <dbReference type="ARBA" id="ARBA00004141"/>
    </source>
</evidence>
<feature type="transmembrane region" description="Helical" evidence="6">
    <location>
        <begin position="149"/>
        <end position="168"/>
    </location>
</feature>
<evidence type="ECO:0000256" key="5">
    <source>
        <dbReference type="ARBA" id="ARBA00023136"/>
    </source>
</evidence>
<keyword evidence="3 6" id="KW-0812">Transmembrane</keyword>
<dbReference type="GO" id="GO:0016020">
    <property type="term" value="C:membrane"/>
    <property type="evidence" value="ECO:0007669"/>
    <property type="project" value="UniProtKB-SubCell"/>
</dbReference>
<feature type="transmembrane region" description="Helical" evidence="6">
    <location>
        <begin position="208"/>
        <end position="225"/>
    </location>
</feature>
<dbReference type="Proteomes" id="UP000242164">
    <property type="component" value="Unassembled WGS sequence"/>
</dbReference>
<dbReference type="Pfam" id="PF07947">
    <property type="entry name" value="YhhN"/>
    <property type="match status" value="1"/>
</dbReference>
<proteinExistence type="inferred from homology"/>
<feature type="transmembrane region" description="Helical" evidence="6">
    <location>
        <begin position="36"/>
        <end position="54"/>
    </location>
</feature>
<organism evidence="7 8">
    <name type="scientific">Bacillus cytotoxicus</name>
    <dbReference type="NCBI Taxonomy" id="580165"/>
    <lineage>
        <taxon>Bacteria</taxon>
        <taxon>Bacillati</taxon>
        <taxon>Bacillota</taxon>
        <taxon>Bacilli</taxon>
        <taxon>Bacillales</taxon>
        <taxon>Bacillaceae</taxon>
        <taxon>Bacillus</taxon>
        <taxon>Bacillus cereus group</taxon>
    </lineage>
</organism>
<comment type="similarity">
    <text evidence="2">Belongs to the TMEM86 family.</text>
</comment>
<dbReference type="PANTHER" id="PTHR31885">
    <property type="entry name" value="GH04784P"/>
    <property type="match status" value="1"/>
</dbReference>
<dbReference type="InterPro" id="IPR012506">
    <property type="entry name" value="TMEM86B-like"/>
</dbReference>
<sequence length="226" mass="25341">MNEIYLLLTGQIIFFVIGAIYAIVQTNQVQENRPLPLAVRLVLSFSLTVSAIWMLLQDPSIEYRRWIAIGMTLSTVGDLFMAGLIPFGHRLIGGMITFAIAHCFYVTAFLQAGISWIGFGIGLFVYGFLLVFGWFFFIRNPNQDRLFTLGALIYGVWVGGMACFAFALDDTAHTMWWLPALGGFLFVISDFIIGVTEIGARKIKYDPLFVWLTYVAAQMCIIYAGI</sequence>
<comment type="caution">
    <text evidence="7">The sequence shown here is derived from an EMBL/GenBank/DDBJ whole genome shotgun (WGS) entry which is preliminary data.</text>
</comment>
<dbReference type="AlphaFoldDB" id="A0AAX2CC61"/>
<dbReference type="GO" id="GO:0016787">
    <property type="term" value="F:hydrolase activity"/>
    <property type="evidence" value="ECO:0007669"/>
    <property type="project" value="TreeGrafter"/>
</dbReference>
<name>A0AAX2CC61_9BACI</name>
<gene>
    <name evidence="7" type="ORF">BCB44BAC_00456</name>
</gene>
<evidence type="ECO:0000313" key="7">
    <source>
        <dbReference type="EMBL" id="SCL83959.1"/>
    </source>
</evidence>
<evidence type="ECO:0000256" key="2">
    <source>
        <dbReference type="ARBA" id="ARBA00007375"/>
    </source>
</evidence>
<evidence type="ECO:0000256" key="3">
    <source>
        <dbReference type="ARBA" id="ARBA00022692"/>
    </source>
</evidence>
<protein>
    <submittedName>
        <fullName evidence="7">YhhN family protein</fullName>
    </submittedName>
</protein>
<feature type="transmembrane region" description="Helical" evidence="6">
    <location>
        <begin position="116"/>
        <end position="137"/>
    </location>
</feature>
<dbReference type="GeneID" id="33895748"/>
<reference evidence="7 8" key="1">
    <citation type="submission" date="2016-08" db="EMBL/GenBank/DDBJ databases">
        <authorList>
            <person name="Loux V."/>
            <person name="Rue O."/>
        </authorList>
    </citation>
    <scope>NUCLEOTIDE SEQUENCE [LARGE SCALE GENOMIC DNA]</scope>
    <source>
        <strain evidence="7 8">AFSSA_08CEB44bac</strain>
    </source>
</reference>
<keyword evidence="4 6" id="KW-1133">Transmembrane helix</keyword>
<dbReference type="EMBL" id="FMIK01000014">
    <property type="protein sequence ID" value="SCL83959.1"/>
    <property type="molecule type" value="Genomic_DNA"/>
</dbReference>